<comment type="caution">
    <text evidence="1">The sequence shown here is derived from an EMBL/GenBank/DDBJ whole genome shotgun (WGS) entry which is preliminary data.</text>
</comment>
<dbReference type="Proteomes" id="UP000185183">
    <property type="component" value="Unassembled WGS sequence"/>
</dbReference>
<sequence>MKARPLVTHPDRGAELGTVSAAGRPAWTPNDLTTEPPDTGMVKVHWHDSFDPESLYWEYAQELQTVR</sequence>
<dbReference type="AlphaFoldDB" id="A0A9Q7SAR1"/>
<evidence type="ECO:0000313" key="1">
    <source>
        <dbReference type="EMBL" id="SHW87489.1"/>
    </source>
</evidence>
<accession>A0A9Q7SAR1</accession>
<gene>
    <name evidence="1" type="ORF">SAMEA2275694_00572</name>
</gene>
<organism evidence="1 2">
    <name type="scientific">Mycobacteroides abscessus subsp. bolletii</name>
    <dbReference type="NCBI Taxonomy" id="319705"/>
    <lineage>
        <taxon>Bacteria</taxon>
        <taxon>Bacillati</taxon>
        <taxon>Actinomycetota</taxon>
        <taxon>Actinomycetes</taxon>
        <taxon>Mycobacteriales</taxon>
        <taxon>Mycobacteriaceae</taxon>
        <taxon>Mycobacteroides</taxon>
        <taxon>Mycobacteroides abscessus</taxon>
    </lineage>
</organism>
<proteinExistence type="predicted"/>
<reference evidence="1 2" key="1">
    <citation type="submission" date="2016-11" db="EMBL/GenBank/DDBJ databases">
        <authorList>
            <consortium name="Pathogen Informatics"/>
        </authorList>
    </citation>
    <scope>NUCLEOTIDE SEQUENCE [LARGE SCALE GENOMIC DNA]</scope>
    <source>
        <strain evidence="1 2">968</strain>
    </source>
</reference>
<name>A0A9Q7SAR1_9MYCO</name>
<protein>
    <submittedName>
        <fullName evidence="1">Uncharacterized protein</fullName>
    </submittedName>
</protein>
<evidence type="ECO:0000313" key="2">
    <source>
        <dbReference type="Proteomes" id="UP000185183"/>
    </source>
</evidence>
<dbReference type="EMBL" id="FSFA01000001">
    <property type="protein sequence ID" value="SHW87489.1"/>
    <property type="molecule type" value="Genomic_DNA"/>
</dbReference>